<gene>
    <name evidence="13" type="ORF">BJ322DRAFT_1162742</name>
</gene>
<dbReference type="PANTHER" id="PTHR43788">
    <property type="entry name" value="DNA2/NAM7 HELICASE FAMILY MEMBER"/>
    <property type="match status" value="1"/>
</dbReference>
<dbReference type="InterPro" id="IPR048761">
    <property type="entry name" value="SMUBP-2_HCS1_1B"/>
</dbReference>
<feature type="region of interest" description="Disordered" evidence="11">
    <location>
        <begin position="96"/>
        <end position="119"/>
    </location>
</feature>
<feature type="domain" description="AAA+ ATPase" evidence="12">
    <location>
        <begin position="240"/>
        <end position="729"/>
    </location>
</feature>
<reference evidence="13" key="1">
    <citation type="journal article" date="2020" name="Nat. Commun.">
        <title>Large-scale genome sequencing of mycorrhizal fungi provides insights into the early evolution of symbiotic traits.</title>
        <authorList>
            <person name="Miyauchi S."/>
            <person name="Kiss E."/>
            <person name="Kuo A."/>
            <person name="Drula E."/>
            <person name="Kohler A."/>
            <person name="Sanchez-Garcia M."/>
            <person name="Morin E."/>
            <person name="Andreopoulos B."/>
            <person name="Barry K.W."/>
            <person name="Bonito G."/>
            <person name="Buee M."/>
            <person name="Carver A."/>
            <person name="Chen C."/>
            <person name="Cichocki N."/>
            <person name="Clum A."/>
            <person name="Culley D."/>
            <person name="Crous P.W."/>
            <person name="Fauchery L."/>
            <person name="Girlanda M."/>
            <person name="Hayes R.D."/>
            <person name="Keri Z."/>
            <person name="LaButti K."/>
            <person name="Lipzen A."/>
            <person name="Lombard V."/>
            <person name="Magnuson J."/>
            <person name="Maillard F."/>
            <person name="Murat C."/>
            <person name="Nolan M."/>
            <person name="Ohm R.A."/>
            <person name="Pangilinan J."/>
            <person name="Pereira M.F."/>
            <person name="Perotto S."/>
            <person name="Peter M."/>
            <person name="Pfister S."/>
            <person name="Riley R."/>
            <person name="Sitrit Y."/>
            <person name="Stielow J.B."/>
            <person name="Szollosi G."/>
            <person name="Zifcakova L."/>
            <person name="Stursova M."/>
            <person name="Spatafora J.W."/>
            <person name="Tedersoo L."/>
            <person name="Vaario L.M."/>
            <person name="Yamada A."/>
            <person name="Yan M."/>
            <person name="Wang P."/>
            <person name="Xu J."/>
            <person name="Bruns T."/>
            <person name="Baldrian P."/>
            <person name="Vilgalys R."/>
            <person name="Dunand C."/>
            <person name="Henrissat B."/>
            <person name="Grigoriev I.V."/>
            <person name="Hibbett D."/>
            <person name="Nagy L.G."/>
            <person name="Martin F.M."/>
        </authorList>
    </citation>
    <scope>NUCLEOTIDE SEQUENCE</scope>
    <source>
        <strain evidence="13">UH-Tt-Lm1</strain>
    </source>
</reference>
<dbReference type="PANTHER" id="PTHR43788:SF8">
    <property type="entry name" value="DNA-BINDING PROTEIN SMUBP-2"/>
    <property type="match status" value="1"/>
</dbReference>
<evidence type="ECO:0000256" key="2">
    <source>
        <dbReference type="ARBA" id="ARBA00004496"/>
    </source>
</evidence>
<proteinExistence type="inferred from homology"/>
<comment type="caution">
    <text evidence="13">The sequence shown here is derived from an EMBL/GenBank/DDBJ whole genome shotgun (WGS) entry which is preliminary data.</text>
</comment>
<keyword evidence="14" id="KW-1185">Reference proteome</keyword>
<evidence type="ECO:0000256" key="9">
    <source>
        <dbReference type="ARBA" id="ARBA00022840"/>
    </source>
</evidence>
<dbReference type="InterPro" id="IPR047187">
    <property type="entry name" value="SF1_C_Upf1"/>
</dbReference>
<dbReference type="InterPro" id="IPR050534">
    <property type="entry name" value="Coronavir_polyprotein_1ab"/>
</dbReference>
<comment type="subcellular location">
    <subcellularLocation>
        <location evidence="2">Cytoplasm</location>
    </subcellularLocation>
    <subcellularLocation>
        <location evidence="1">Nucleus</location>
    </subcellularLocation>
</comment>
<keyword evidence="8" id="KW-0347">Helicase</keyword>
<evidence type="ECO:0000256" key="8">
    <source>
        <dbReference type="ARBA" id="ARBA00022806"/>
    </source>
</evidence>
<feature type="compositionally biased region" description="Low complexity" evidence="11">
    <location>
        <begin position="536"/>
        <end position="553"/>
    </location>
</feature>
<dbReference type="Pfam" id="PF13087">
    <property type="entry name" value="AAA_12"/>
    <property type="match status" value="1"/>
</dbReference>
<reference evidence="13" key="2">
    <citation type="submission" date="2020-11" db="EMBL/GenBank/DDBJ databases">
        <authorList>
            <consortium name="DOE Joint Genome Institute"/>
            <person name="Kuo A."/>
            <person name="Miyauchi S."/>
            <person name="Kiss E."/>
            <person name="Drula E."/>
            <person name="Kohler A."/>
            <person name="Sanchez-Garcia M."/>
            <person name="Andreopoulos B."/>
            <person name="Barry K.W."/>
            <person name="Bonito G."/>
            <person name="Buee M."/>
            <person name="Carver A."/>
            <person name="Chen C."/>
            <person name="Cichocki N."/>
            <person name="Clum A."/>
            <person name="Culley D."/>
            <person name="Crous P.W."/>
            <person name="Fauchery L."/>
            <person name="Girlanda M."/>
            <person name="Hayes R."/>
            <person name="Keri Z."/>
            <person name="Labutti K."/>
            <person name="Lipzen A."/>
            <person name="Lombard V."/>
            <person name="Magnuson J."/>
            <person name="Maillard F."/>
            <person name="Morin E."/>
            <person name="Murat C."/>
            <person name="Nolan M."/>
            <person name="Ohm R."/>
            <person name="Pangilinan J."/>
            <person name="Pereira M."/>
            <person name="Perotto S."/>
            <person name="Peter M."/>
            <person name="Riley R."/>
            <person name="Sitrit Y."/>
            <person name="Stielow B."/>
            <person name="Szollosi G."/>
            <person name="Zifcakova L."/>
            <person name="Stursova M."/>
            <person name="Spatafora J.W."/>
            <person name="Tedersoo L."/>
            <person name="Vaario L.-M."/>
            <person name="Yamada A."/>
            <person name="Yan M."/>
            <person name="Wang P."/>
            <person name="Xu J."/>
            <person name="Bruns T."/>
            <person name="Baldrian P."/>
            <person name="Vilgalys R."/>
            <person name="Henrissat B."/>
            <person name="Grigoriev I.V."/>
            <person name="Hibbett D."/>
            <person name="Nagy L.G."/>
            <person name="Martin F.M."/>
        </authorList>
    </citation>
    <scope>NUCLEOTIDE SEQUENCE</scope>
    <source>
        <strain evidence="13">UH-Tt-Lm1</strain>
    </source>
</reference>
<evidence type="ECO:0000313" key="13">
    <source>
        <dbReference type="EMBL" id="KAF9781281.1"/>
    </source>
</evidence>
<dbReference type="Pfam" id="PF13086">
    <property type="entry name" value="AAA_11"/>
    <property type="match status" value="1"/>
</dbReference>
<dbReference type="Gene3D" id="3.40.50.300">
    <property type="entry name" value="P-loop containing nucleotide triphosphate hydrolases"/>
    <property type="match status" value="2"/>
</dbReference>
<evidence type="ECO:0000256" key="6">
    <source>
        <dbReference type="ARBA" id="ARBA00022741"/>
    </source>
</evidence>
<dbReference type="SUPFAM" id="SSF52540">
    <property type="entry name" value="P-loop containing nucleoside triphosphate hydrolases"/>
    <property type="match status" value="2"/>
</dbReference>
<dbReference type="GO" id="GO:0003723">
    <property type="term" value="F:RNA binding"/>
    <property type="evidence" value="ECO:0007669"/>
    <property type="project" value="InterPro"/>
</dbReference>
<sequence>MPAKADQLIAFIKRQRDLLNRERDAEIEQNALLLTNCTPKLLEQKGLAILGLGVVNINVGLGGKNLIELERPAAYHSSPLFPPHNLRPGDIARIEENSTGTKPKGVSKKQKAGANTPATSGRQIEGVLYKVSDTRIVLAVDPSDPNTNEDIDLPERSRIVKLANSVTYDRMEKALNQLERMVLPPSEAVVGRYTPPMSKLVEVLLGISAPSERISLENIVFFDPSLNGSQKSAVKFALESQEVACIHGPPGTGKTHTLIEIIRQLTSVSSTNPKPLRVLVCGASNLAVDNVLERLLALPVAKSESRLKVTRVGHPARVMSDDNVLGSTLDMKAGRSDEAALAKDVKDELEAALGVLSGKGKGAKGKSPRGLERKKMWEEVRELRKEYRKREGGVVEGVLNDSQIVVSTCHSSGGRQLYKQSFDVVIIDEATQAMEAVCWIPVFKAKKLILAGDPMQLPPTILSLNNKRKNKQGPGSTKAAGKKAPDQKAKVGSKEKATAPDPPPVQVPQDEDRNADPSDESDEEGDAMMKDDDDIPPLAGEAGTGAETPASGESKPPTVKKLRRGDLVPPRTLETTLFDRLEKMYGPGIKRLLNVQYRMNQKIAEFPSKVIYHSKLRSDKSVASHLLDDLPNTSAEDDDETQEVLRTPVVFIDTAGSEYYERTEGDHDEGSKCNENEAMVVKKYITRLVDSGVLPTQIAVITPYQAQVTLLASILRPVYGRDMEIGTVDGMQGREKDAVIISLVRSNEKREVGFLKDKRRLNVAMTRAKRHLCIIGDSSTVQHGGLFLKKWMVWLEANADVRYDIVE</sequence>
<dbReference type="EMBL" id="WIUZ02000014">
    <property type="protein sequence ID" value="KAF9781281.1"/>
    <property type="molecule type" value="Genomic_DNA"/>
</dbReference>
<evidence type="ECO:0000256" key="11">
    <source>
        <dbReference type="SAM" id="MobiDB-lite"/>
    </source>
</evidence>
<dbReference type="InterPro" id="IPR027417">
    <property type="entry name" value="P-loop_NTPase"/>
</dbReference>
<dbReference type="GO" id="GO:0005634">
    <property type="term" value="C:nucleus"/>
    <property type="evidence" value="ECO:0007669"/>
    <property type="project" value="UniProtKB-SubCell"/>
</dbReference>
<feature type="compositionally biased region" description="Basic and acidic residues" evidence="11">
    <location>
        <begin position="483"/>
        <end position="498"/>
    </location>
</feature>
<comment type="similarity">
    <text evidence="3">Belongs to the DNA2/NAM7 helicase family.</text>
</comment>
<evidence type="ECO:0000256" key="5">
    <source>
        <dbReference type="ARBA" id="ARBA00022490"/>
    </source>
</evidence>
<dbReference type="Pfam" id="PF21138">
    <property type="entry name" value="SMUBP-2_HCS1_1B"/>
    <property type="match status" value="1"/>
</dbReference>
<dbReference type="CDD" id="cd18808">
    <property type="entry name" value="SF1_C_Upf1"/>
    <property type="match status" value="1"/>
</dbReference>
<dbReference type="GO" id="GO:0043139">
    <property type="term" value="F:5'-3' DNA helicase activity"/>
    <property type="evidence" value="ECO:0007669"/>
    <property type="project" value="TreeGrafter"/>
</dbReference>
<dbReference type="GO" id="GO:0016787">
    <property type="term" value="F:hydrolase activity"/>
    <property type="evidence" value="ECO:0007669"/>
    <property type="project" value="UniProtKB-KW"/>
</dbReference>
<evidence type="ECO:0000256" key="4">
    <source>
        <dbReference type="ARBA" id="ARBA00012551"/>
    </source>
</evidence>
<organism evidence="13 14">
    <name type="scientific">Thelephora terrestris</name>
    <dbReference type="NCBI Taxonomy" id="56493"/>
    <lineage>
        <taxon>Eukaryota</taxon>
        <taxon>Fungi</taxon>
        <taxon>Dikarya</taxon>
        <taxon>Basidiomycota</taxon>
        <taxon>Agaricomycotina</taxon>
        <taxon>Agaricomycetes</taxon>
        <taxon>Thelephorales</taxon>
        <taxon>Thelephoraceae</taxon>
        <taxon>Thelephora</taxon>
    </lineage>
</organism>
<evidence type="ECO:0000313" key="14">
    <source>
        <dbReference type="Proteomes" id="UP000736335"/>
    </source>
</evidence>
<dbReference type="SMART" id="SM00382">
    <property type="entry name" value="AAA"/>
    <property type="match status" value="1"/>
</dbReference>
<keyword evidence="6" id="KW-0547">Nucleotide-binding</keyword>
<dbReference type="FunFam" id="3.40.50.300:FF:000326">
    <property type="entry name" value="P-loop containing nucleoside triphosphate hydrolase"/>
    <property type="match status" value="1"/>
</dbReference>
<dbReference type="GO" id="GO:0005524">
    <property type="term" value="F:ATP binding"/>
    <property type="evidence" value="ECO:0007669"/>
    <property type="project" value="UniProtKB-KW"/>
</dbReference>
<dbReference type="GO" id="GO:0005694">
    <property type="term" value="C:chromosome"/>
    <property type="evidence" value="ECO:0007669"/>
    <property type="project" value="UniProtKB-ARBA"/>
</dbReference>
<dbReference type="InterPro" id="IPR003593">
    <property type="entry name" value="AAA+_ATPase"/>
</dbReference>
<dbReference type="GO" id="GO:0005737">
    <property type="term" value="C:cytoplasm"/>
    <property type="evidence" value="ECO:0007669"/>
    <property type="project" value="UniProtKB-SubCell"/>
</dbReference>
<protein>
    <recommendedName>
        <fullName evidence="4">DNA helicase</fullName>
        <ecNumber evidence="4">3.6.4.12</ecNumber>
    </recommendedName>
</protein>
<feature type="compositionally biased region" description="Acidic residues" evidence="11">
    <location>
        <begin position="517"/>
        <end position="535"/>
    </location>
</feature>
<evidence type="ECO:0000256" key="7">
    <source>
        <dbReference type="ARBA" id="ARBA00022801"/>
    </source>
</evidence>
<accession>A0A9P6H7S4</accession>
<feature type="region of interest" description="Disordered" evidence="11">
    <location>
        <begin position="457"/>
        <end position="567"/>
    </location>
</feature>
<dbReference type="AlphaFoldDB" id="A0A9P6H7S4"/>
<dbReference type="Gene3D" id="2.40.30.270">
    <property type="match status" value="1"/>
</dbReference>
<evidence type="ECO:0000256" key="3">
    <source>
        <dbReference type="ARBA" id="ARBA00007913"/>
    </source>
</evidence>
<dbReference type="Proteomes" id="UP000736335">
    <property type="component" value="Unassembled WGS sequence"/>
</dbReference>
<keyword evidence="9" id="KW-0067">ATP-binding</keyword>
<evidence type="ECO:0000256" key="1">
    <source>
        <dbReference type="ARBA" id="ARBA00004123"/>
    </source>
</evidence>
<dbReference type="OrthoDB" id="6730379at2759"/>
<dbReference type="InterPro" id="IPR041679">
    <property type="entry name" value="DNA2/NAM7-like_C"/>
</dbReference>
<dbReference type="InterPro" id="IPR041677">
    <property type="entry name" value="DNA2/NAM7_AAA_11"/>
</dbReference>
<keyword evidence="7 13" id="KW-0378">Hydrolase</keyword>
<name>A0A9P6H7S4_9AGAM</name>
<dbReference type="EC" id="3.6.4.12" evidence="4"/>
<keyword evidence="5" id="KW-0963">Cytoplasm</keyword>
<evidence type="ECO:0000259" key="12">
    <source>
        <dbReference type="SMART" id="SM00382"/>
    </source>
</evidence>
<evidence type="ECO:0000256" key="10">
    <source>
        <dbReference type="ARBA" id="ARBA00023242"/>
    </source>
</evidence>
<keyword evidence="10" id="KW-0539">Nucleus</keyword>